<evidence type="ECO:0008006" key="2">
    <source>
        <dbReference type="Google" id="ProtNLM"/>
    </source>
</evidence>
<evidence type="ECO:0000313" key="1">
    <source>
        <dbReference type="EMBL" id="JAB65295.1"/>
    </source>
</evidence>
<dbReference type="PANTHER" id="PTHR47326:SF1">
    <property type="entry name" value="HTH PSQ-TYPE DOMAIN-CONTAINING PROTEIN"/>
    <property type="match status" value="1"/>
</dbReference>
<dbReference type="GO" id="GO:0003676">
    <property type="term" value="F:nucleic acid binding"/>
    <property type="evidence" value="ECO:0007669"/>
    <property type="project" value="InterPro"/>
</dbReference>
<sequence length="141" mass="16964">MYLELLQEAIDPALTVIVENNNDYLEDELMFQQDRAPPPHYAHHVREFLNHTFPNRWIGRRGAIEWPPRSPDLSPLDYFLWRQLKTKIYATQTDSLEDLRQRIINECRLVTPEMLQNVRQRFEQNLYNCMDEGGQHFEHLL</sequence>
<name>V5G5F0_ANOGL</name>
<dbReference type="Gene3D" id="3.30.420.10">
    <property type="entry name" value="Ribonuclease H-like superfamily/Ribonuclease H"/>
    <property type="match status" value="1"/>
</dbReference>
<proteinExistence type="predicted"/>
<dbReference type="EMBL" id="GALX01003171">
    <property type="protein sequence ID" value="JAB65295.1"/>
    <property type="molecule type" value="Transcribed_RNA"/>
</dbReference>
<protein>
    <recommendedName>
        <fullName evidence="2">Transposable element Tc3 transposase</fullName>
    </recommendedName>
</protein>
<dbReference type="AlphaFoldDB" id="V5G5F0"/>
<dbReference type="InterPro" id="IPR036397">
    <property type="entry name" value="RNaseH_sf"/>
</dbReference>
<accession>V5G5F0</accession>
<organism evidence="1">
    <name type="scientific">Anoplophora glabripennis</name>
    <name type="common">Asian longhorn beetle</name>
    <name type="synonym">Anoplophora nobilis</name>
    <dbReference type="NCBI Taxonomy" id="217634"/>
    <lineage>
        <taxon>Eukaryota</taxon>
        <taxon>Metazoa</taxon>
        <taxon>Ecdysozoa</taxon>
        <taxon>Arthropoda</taxon>
        <taxon>Hexapoda</taxon>
        <taxon>Insecta</taxon>
        <taxon>Pterygota</taxon>
        <taxon>Neoptera</taxon>
        <taxon>Endopterygota</taxon>
        <taxon>Coleoptera</taxon>
        <taxon>Polyphaga</taxon>
        <taxon>Cucujiformia</taxon>
        <taxon>Chrysomeloidea</taxon>
        <taxon>Cerambycidae</taxon>
        <taxon>Lamiinae</taxon>
        <taxon>Lamiini</taxon>
        <taxon>Anoplophora</taxon>
    </lineage>
</organism>
<dbReference type="PANTHER" id="PTHR47326">
    <property type="entry name" value="TRANSPOSABLE ELEMENT TC3 TRANSPOSASE-LIKE PROTEIN"/>
    <property type="match status" value="1"/>
</dbReference>
<reference evidence="1" key="1">
    <citation type="submission" date="2013-07" db="EMBL/GenBank/DDBJ databases">
        <title>Midgut Transcriptome Profiling of Anoplphora glabripennis, a Lignocellulose Degrading, Wood-Boring Cerambycid.</title>
        <authorList>
            <person name="Scully E.D."/>
            <person name="Hoover K."/>
            <person name="Carlson J.E."/>
            <person name="Tien M."/>
            <person name="Geib S.M."/>
        </authorList>
    </citation>
    <scope>NUCLEOTIDE SEQUENCE</scope>
</reference>